<evidence type="ECO:0000256" key="1">
    <source>
        <dbReference type="SAM" id="SignalP"/>
    </source>
</evidence>
<keyword evidence="4" id="KW-1185">Reference proteome</keyword>
<evidence type="ECO:0000313" key="4">
    <source>
        <dbReference type="Proteomes" id="UP000617041"/>
    </source>
</evidence>
<comment type="caution">
    <text evidence="3">The sequence shown here is derived from an EMBL/GenBank/DDBJ whole genome shotgun (WGS) entry which is preliminary data.</text>
</comment>
<accession>A0A934Q332</accession>
<keyword evidence="1" id="KW-0732">Signal</keyword>
<dbReference type="EMBL" id="JAEDAO010000001">
    <property type="protein sequence ID" value="MBK0393677.1"/>
    <property type="molecule type" value="Genomic_DNA"/>
</dbReference>
<gene>
    <name evidence="3" type="ORF">I8E28_13850</name>
</gene>
<feature type="signal peptide" evidence="1">
    <location>
        <begin position="1"/>
        <end position="21"/>
    </location>
</feature>
<proteinExistence type="predicted"/>
<dbReference type="InterPro" id="IPR025711">
    <property type="entry name" value="PepSY"/>
</dbReference>
<evidence type="ECO:0000259" key="2">
    <source>
        <dbReference type="Pfam" id="PF13670"/>
    </source>
</evidence>
<organism evidence="3 4">
    <name type="scientific">Ramlibacter algicola</name>
    <dbReference type="NCBI Taxonomy" id="2795217"/>
    <lineage>
        <taxon>Bacteria</taxon>
        <taxon>Pseudomonadati</taxon>
        <taxon>Pseudomonadota</taxon>
        <taxon>Betaproteobacteria</taxon>
        <taxon>Burkholderiales</taxon>
        <taxon>Comamonadaceae</taxon>
        <taxon>Ramlibacter</taxon>
    </lineage>
</organism>
<reference evidence="3" key="1">
    <citation type="submission" date="2020-12" db="EMBL/GenBank/DDBJ databases">
        <title>Ramlibacter sp. nov., isolated from a freshwater alga, Cryptomonas.</title>
        <authorList>
            <person name="Kim H.M."/>
            <person name="Jeon C.O."/>
        </authorList>
    </citation>
    <scope>NUCLEOTIDE SEQUENCE</scope>
    <source>
        <strain evidence="3">CrO1</strain>
    </source>
</reference>
<name>A0A934Q332_9BURK</name>
<feature type="domain" description="PepSY" evidence="2">
    <location>
        <begin position="8"/>
        <end position="88"/>
    </location>
</feature>
<protein>
    <submittedName>
        <fullName evidence="3">PepSY domain-containing protein</fullName>
    </submittedName>
</protein>
<dbReference type="Pfam" id="PF13670">
    <property type="entry name" value="PepSY_2"/>
    <property type="match status" value="1"/>
</dbReference>
<dbReference type="AlphaFoldDB" id="A0A934Q332"/>
<sequence>MQITKPLLALALAMSAGAAMADGKFKCDVPKSERRPQMELQKKLEAEGWKKVRQVKVENGCYEVYGFDQDNKRAEVFFNPKTFEKVGEERK</sequence>
<dbReference type="RefSeq" id="WP_200788632.1">
    <property type="nucleotide sequence ID" value="NZ_JAEDAO010000001.1"/>
</dbReference>
<dbReference type="Proteomes" id="UP000617041">
    <property type="component" value="Unassembled WGS sequence"/>
</dbReference>
<evidence type="ECO:0000313" key="3">
    <source>
        <dbReference type="EMBL" id="MBK0393677.1"/>
    </source>
</evidence>
<feature type="chain" id="PRO_5037234975" evidence="1">
    <location>
        <begin position="22"/>
        <end position="91"/>
    </location>
</feature>